<keyword evidence="4" id="KW-0256">Endoplasmic reticulum</keyword>
<keyword evidence="5" id="KW-0325">Glycoprotein</keyword>
<dbReference type="Gene3D" id="3.40.50.11340">
    <property type="match status" value="1"/>
</dbReference>
<organism evidence="6 7">
    <name type="scientific">Iphiclides podalirius</name>
    <name type="common">scarce swallowtail</name>
    <dbReference type="NCBI Taxonomy" id="110791"/>
    <lineage>
        <taxon>Eukaryota</taxon>
        <taxon>Metazoa</taxon>
        <taxon>Ecdysozoa</taxon>
        <taxon>Arthropoda</taxon>
        <taxon>Hexapoda</taxon>
        <taxon>Insecta</taxon>
        <taxon>Pterygota</taxon>
        <taxon>Neoptera</taxon>
        <taxon>Endopterygota</taxon>
        <taxon>Lepidoptera</taxon>
        <taxon>Glossata</taxon>
        <taxon>Ditrysia</taxon>
        <taxon>Papilionoidea</taxon>
        <taxon>Papilionidae</taxon>
        <taxon>Papilioninae</taxon>
        <taxon>Iphiclides</taxon>
    </lineage>
</organism>
<name>A0ABN8IWX8_9NEOP</name>
<feature type="non-terminal residue" evidence="6">
    <location>
        <position position="109"/>
    </location>
</feature>
<dbReference type="PANTHER" id="PTHR21420">
    <property type="entry name" value="GDP-FUCOSE PROTEIN O-FUCOSYLTRANSFERASE 1"/>
    <property type="match status" value="1"/>
</dbReference>
<keyword evidence="7" id="KW-1185">Reference proteome</keyword>
<evidence type="ECO:0000256" key="1">
    <source>
        <dbReference type="ARBA" id="ARBA00004240"/>
    </source>
</evidence>
<evidence type="ECO:0000313" key="6">
    <source>
        <dbReference type="EMBL" id="CAH2066629.1"/>
    </source>
</evidence>
<proteinExistence type="predicted"/>
<dbReference type="Proteomes" id="UP000837857">
    <property type="component" value="Chromosome 4"/>
</dbReference>
<gene>
    <name evidence="6" type="ORF">IPOD504_LOCUS13514</name>
</gene>
<reference evidence="6" key="1">
    <citation type="submission" date="2022-03" db="EMBL/GenBank/DDBJ databases">
        <authorList>
            <person name="Martin H S."/>
        </authorList>
    </citation>
    <scope>NUCLEOTIDE SEQUENCE</scope>
</reference>
<sequence>MGRFGNQADNFLEKWPVLAFTGAPASFPVQKENVYLQKFLKWNNGIVNMMKSFIKKNMSGGGFIEKSEIIKQVKRAIKKLSDIKFLFVASDSNHMIEDFKTALRQFDPL</sequence>
<evidence type="ECO:0000256" key="5">
    <source>
        <dbReference type="ARBA" id="ARBA00023180"/>
    </source>
</evidence>
<keyword evidence="3" id="KW-0328">Glycosyltransferase</keyword>
<evidence type="ECO:0000256" key="4">
    <source>
        <dbReference type="ARBA" id="ARBA00022824"/>
    </source>
</evidence>
<evidence type="ECO:0000256" key="2">
    <source>
        <dbReference type="ARBA" id="ARBA00004922"/>
    </source>
</evidence>
<protein>
    <submittedName>
        <fullName evidence="6">Uncharacterized protein</fullName>
    </submittedName>
</protein>
<evidence type="ECO:0000256" key="3">
    <source>
        <dbReference type="ARBA" id="ARBA00022676"/>
    </source>
</evidence>
<dbReference type="InterPro" id="IPR039922">
    <property type="entry name" value="POFUT1"/>
</dbReference>
<accession>A0ABN8IWX8</accession>
<evidence type="ECO:0000313" key="7">
    <source>
        <dbReference type="Proteomes" id="UP000837857"/>
    </source>
</evidence>
<keyword evidence="3" id="KW-0808">Transferase</keyword>
<dbReference type="PANTHER" id="PTHR21420:SF10">
    <property type="entry name" value="GDP-FUCOSE PROTEIN O-FUCOSYLTRANSFERASE 1"/>
    <property type="match status" value="1"/>
</dbReference>
<comment type="subcellular location">
    <subcellularLocation>
        <location evidence="1">Endoplasmic reticulum</location>
    </subcellularLocation>
</comment>
<dbReference type="EMBL" id="OW152816">
    <property type="protein sequence ID" value="CAH2066629.1"/>
    <property type="molecule type" value="Genomic_DNA"/>
</dbReference>
<comment type="pathway">
    <text evidence="2">Protein modification; protein glycosylation.</text>
</comment>